<name>A0A6J4VSS2_9BACT</name>
<dbReference type="SUPFAM" id="SSF46955">
    <property type="entry name" value="Putative DNA-binding domain"/>
    <property type="match status" value="1"/>
</dbReference>
<sequence>MRDFTFSAPNRGALWSMLALTKTQLAELCNLTTRQVSHWTSQGYITTSGRNPERYNGDAVDLCILIKQSLNNGVPLKRSVRMARAYIADELAQQPVMSVIAPPALVDIREKLVGAETSIAAVLEVVSALVPREPAAAVEEDLELISAN</sequence>
<gene>
    <name evidence="1" type="ORF">AVDCRST_MAG18-3602</name>
</gene>
<organism evidence="1">
    <name type="scientific">uncultured Thermomicrobiales bacterium</name>
    <dbReference type="NCBI Taxonomy" id="1645740"/>
    <lineage>
        <taxon>Bacteria</taxon>
        <taxon>Pseudomonadati</taxon>
        <taxon>Thermomicrobiota</taxon>
        <taxon>Thermomicrobia</taxon>
        <taxon>Thermomicrobiales</taxon>
        <taxon>environmental samples</taxon>
    </lineage>
</organism>
<proteinExistence type="predicted"/>
<dbReference type="AlphaFoldDB" id="A0A6J4VSS2"/>
<protein>
    <submittedName>
        <fullName evidence="1">Uncharacterized protein</fullName>
    </submittedName>
</protein>
<dbReference type="InterPro" id="IPR009061">
    <property type="entry name" value="DNA-bd_dom_put_sf"/>
</dbReference>
<accession>A0A6J4VSS2</accession>
<dbReference type="Gene3D" id="1.10.1660.10">
    <property type="match status" value="1"/>
</dbReference>
<evidence type="ECO:0000313" key="1">
    <source>
        <dbReference type="EMBL" id="CAA9584375.1"/>
    </source>
</evidence>
<reference evidence="1" key="1">
    <citation type="submission" date="2020-02" db="EMBL/GenBank/DDBJ databases">
        <authorList>
            <person name="Meier V. D."/>
        </authorList>
    </citation>
    <scope>NUCLEOTIDE SEQUENCE</scope>
    <source>
        <strain evidence="1">AVDCRST_MAG18</strain>
    </source>
</reference>
<dbReference type="EMBL" id="CADCWN010000284">
    <property type="protein sequence ID" value="CAA9584375.1"/>
    <property type="molecule type" value="Genomic_DNA"/>
</dbReference>